<name>A0A6C0E7G0_9ZZZZ</name>
<evidence type="ECO:0000313" key="2">
    <source>
        <dbReference type="EMBL" id="QHT25107.1"/>
    </source>
</evidence>
<feature type="coiled-coil region" evidence="1">
    <location>
        <begin position="65"/>
        <end position="92"/>
    </location>
</feature>
<accession>A0A6C0E7G0</accession>
<proteinExistence type="predicted"/>
<dbReference type="AlphaFoldDB" id="A0A6C0E7G0"/>
<evidence type="ECO:0008006" key="3">
    <source>
        <dbReference type="Google" id="ProtNLM"/>
    </source>
</evidence>
<organism evidence="2">
    <name type="scientific">viral metagenome</name>
    <dbReference type="NCBI Taxonomy" id="1070528"/>
    <lineage>
        <taxon>unclassified sequences</taxon>
        <taxon>metagenomes</taxon>
        <taxon>organismal metagenomes</taxon>
    </lineage>
</organism>
<protein>
    <recommendedName>
        <fullName evidence="3">C2H2-type domain-containing protein</fullName>
    </recommendedName>
</protein>
<sequence length="318" mass="37449">MSFTCKPCFYKTMSKFNFDRHILTEKHKKLVDEYINNNVEFKICVECGKNFRHSSSYYRHVKTCINNNNCNNKEYSNELLELMHENEKLKLEIKYQSQLAQKDVEKFKMGMELQEAFLQKQKSNISSHQEHSHPQINNNNYQDVINIQGDNNTLLTKKDTMNFYFGQTLDLDTFIQNFETKYPLTQEETRTLAENYQNSGIKSYGPGLLCYLKKNYKRQIKDITGQEPDDDVVMPFLSSDGTLRTHLEKATEGWKIVKDITKIDRIIIVSNDYIYNYHTTHLPIGSKERKIVSNSMLRNSTYDNAKDIAKRKCITNKY</sequence>
<dbReference type="EMBL" id="MN739756">
    <property type="protein sequence ID" value="QHT25107.1"/>
    <property type="molecule type" value="Genomic_DNA"/>
</dbReference>
<reference evidence="2" key="1">
    <citation type="journal article" date="2020" name="Nature">
        <title>Giant virus diversity and host interactions through global metagenomics.</title>
        <authorList>
            <person name="Schulz F."/>
            <person name="Roux S."/>
            <person name="Paez-Espino D."/>
            <person name="Jungbluth S."/>
            <person name="Walsh D.A."/>
            <person name="Denef V.J."/>
            <person name="McMahon K.D."/>
            <person name="Konstantinidis K.T."/>
            <person name="Eloe-Fadrosh E.A."/>
            <person name="Kyrpides N.C."/>
            <person name="Woyke T."/>
        </authorList>
    </citation>
    <scope>NUCLEOTIDE SEQUENCE</scope>
    <source>
        <strain evidence="2">GVMAG-M-3300023179-150</strain>
    </source>
</reference>
<evidence type="ECO:0000256" key="1">
    <source>
        <dbReference type="SAM" id="Coils"/>
    </source>
</evidence>
<keyword evidence="1" id="KW-0175">Coiled coil</keyword>